<comment type="caution">
    <text evidence="1">The sequence shown here is derived from an EMBL/GenBank/DDBJ whole genome shotgun (WGS) entry which is preliminary data.</text>
</comment>
<sequence>MSTGKGKKRLRNQPVLHNELKKQHGIFLTDTSWHFVCDQAVRQKTSASEYLEGLIKSKIEETTL</sequence>
<evidence type="ECO:0000313" key="1">
    <source>
        <dbReference type="EMBL" id="MDR9899163.1"/>
    </source>
</evidence>
<dbReference type="AlphaFoldDB" id="A0AAP5MD58"/>
<evidence type="ECO:0000313" key="2">
    <source>
        <dbReference type="Proteomes" id="UP000667802"/>
    </source>
</evidence>
<dbReference type="Proteomes" id="UP000667802">
    <property type="component" value="Unassembled WGS sequence"/>
</dbReference>
<reference evidence="2" key="1">
    <citation type="journal article" date="2021" name="Science">
        <title>Hunting the eagle killer: A cyanobacterial neurotoxin causes vacuolar myelinopathy.</title>
        <authorList>
            <person name="Breinlinger S."/>
            <person name="Phillips T.J."/>
            <person name="Haram B.N."/>
            <person name="Mares J."/>
            <person name="Martinez Yerena J.A."/>
            <person name="Hrouzek P."/>
            <person name="Sobotka R."/>
            <person name="Henderson W.M."/>
            <person name="Schmieder P."/>
            <person name="Williams S.M."/>
            <person name="Lauderdale J.D."/>
            <person name="Wilde H.D."/>
            <person name="Gerrin W."/>
            <person name="Kust A."/>
            <person name="Washington J.W."/>
            <person name="Wagner C."/>
            <person name="Geier B."/>
            <person name="Liebeke M."/>
            <person name="Enke H."/>
            <person name="Niedermeyer T.H.J."/>
            <person name="Wilde S.B."/>
        </authorList>
    </citation>
    <scope>NUCLEOTIDE SEQUENCE [LARGE SCALE GENOMIC DNA]</scope>
    <source>
        <strain evidence="2">Thurmond2011</strain>
    </source>
</reference>
<keyword evidence="2" id="KW-1185">Reference proteome</keyword>
<gene>
    <name evidence="1" type="ORF">G7B40_032065</name>
</gene>
<accession>A0AAP5MD58</accession>
<proteinExistence type="predicted"/>
<dbReference type="EMBL" id="JAALHA020000022">
    <property type="protein sequence ID" value="MDR9899163.1"/>
    <property type="molecule type" value="Genomic_DNA"/>
</dbReference>
<organism evidence="1 2">
    <name type="scientific">Aetokthonos hydrillicola Thurmond2011</name>
    <dbReference type="NCBI Taxonomy" id="2712845"/>
    <lineage>
        <taxon>Bacteria</taxon>
        <taxon>Bacillati</taxon>
        <taxon>Cyanobacteriota</taxon>
        <taxon>Cyanophyceae</taxon>
        <taxon>Nostocales</taxon>
        <taxon>Hapalosiphonaceae</taxon>
        <taxon>Aetokthonos</taxon>
    </lineage>
</organism>
<protein>
    <submittedName>
        <fullName evidence="1">Uncharacterized protein</fullName>
    </submittedName>
</protein>
<name>A0AAP5MD58_9CYAN</name>